<feature type="transmembrane region" description="Helical" evidence="1">
    <location>
        <begin position="346"/>
        <end position="368"/>
    </location>
</feature>
<keyword evidence="1" id="KW-0472">Membrane</keyword>
<reference evidence="4 5" key="1">
    <citation type="submission" date="2017-12" db="EMBL/GenBank/DDBJ databases">
        <title>Population genomics insights into the ecological differentiation and adaptive evolution in streptomycetes.</title>
        <authorList>
            <person name="Li Y."/>
            <person name="Huang Y."/>
        </authorList>
    </citation>
    <scope>NUCLEOTIDE SEQUENCE [LARGE SCALE GENOMIC DNA]</scope>
    <source>
        <strain evidence="3 4">FXJ.2339</strain>
        <strain evidence="2 5">NBRC 100770</strain>
    </source>
</reference>
<name>A0A8G1ZRQ3_9ACTN</name>
<feature type="transmembrane region" description="Helical" evidence="1">
    <location>
        <begin position="247"/>
        <end position="269"/>
    </location>
</feature>
<keyword evidence="1" id="KW-1133">Transmembrane helix</keyword>
<evidence type="ECO:0000256" key="1">
    <source>
        <dbReference type="SAM" id="Phobius"/>
    </source>
</evidence>
<feature type="transmembrane region" description="Helical" evidence="1">
    <location>
        <begin position="281"/>
        <end position="299"/>
    </location>
</feature>
<dbReference type="RefSeq" id="WP_031178278.1">
    <property type="nucleotide sequence ID" value="NZ_CP079112.1"/>
</dbReference>
<feature type="transmembrane region" description="Helical" evidence="1">
    <location>
        <begin position="146"/>
        <end position="168"/>
    </location>
</feature>
<keyword evidence="1" id="KW-0812">Transmembrane</keyword>
<proteinExistence type="predicted"/>
<dbReference type="GeneID" id="97267828"/>
<feature type="transmembrane region" description="Helical" evidence="1">
    <location>
        <begin position="180"/>
        <end position="200"/>
    </location>
</feature>
<accession>A0A8G1ZRQ3</accession>
<gene>
    <name evidence="3" type="ORF">C0Q91_11170</name>
    <name evidence="2" type="ORF">C0Q92_11210</name>
</gene>
<dbReference type="EMBL" id="PKLL01000012">
    <property type="protein sequence ID" value="RZE24505.1"/>
    <property type="molecule type" value="Genomic_DNA"/>
</dbReference>
<comment type="caution">
    <text evidence="2">The sequence shown here is derived from an EMBL/GenBank/DDBJ whole genome shotgun (WGS) entry which is preliminary data.</text>
</comment>
<sequence length="375" mass="39620">MSAPAERAAVPGSYRPALRAGVLVGGPLYDGPATVHLVKDTGTGHAFKVGPREAFLLARMDGTRALDDLGTEYAAAHGKRLGEAQWRQLLALLGTRGLLDGAPRPAAAEAAAPAAAEPRTLWRGTLRLVADADATTARLHRVLRPLLHPAALVPLLLLVLALQAALVVRAGEALDATWALFRNPVLLVAAATLLWLSTALHELAHGVVARHYGGTVAEIGLRWRLPVVIMYCTVDNYPYLPTRWARIATAVAGAVMNLLFLLPFGALWLLAPPDDATRDACAALVLLGTVQALAMLIPLPPLDGYQIAGQLTRTLGLFTASRTYLGLALRRDAAARAYPAPARRAYVAYPAAVLLVLAGIGLALWAAARHLLTGS</sequence>
<dbReference type="Proteomes" id="UP000292095">
    <property type="component" value="Unassembled WGS sequence"/>
</dbReference>
<evidence type="ECO:0000313" key="4">
    <source>
        <dbReference type="Proteomes" id="UP000292095"/>
    </source>
</evidence>
<evidence type="ECO:0000313" key="3">
    <source>
        <dbReference type="EMBL" id="RZE41733.1"/>
    </source>
</evidence>
<protein>
    <submittedName>
        <fullName evidence="2">Peptidase M50</fullName>
    </submittedName>
</protein>
<organism evidence="2 5">
    <name type="scientific">Streptomyces albidoflavus</name>
    <dbReference type="NCBI Taxonomy" id="1886"/>
    <lineage>
        <taxon>Bacteria</taxon>
        <taxon>Bacillati</taxon>
        <taxon>Actinomycetota</taxon>
        <taxon>Actinomycetes</taxon>
        <taxon>Kitasatosporales</taxon>
        <taxon>Streptomycetaceae</taxon>
        <taxon>Streptomyces</taxon>
        <taxon>Streptomyces albidoflavus group</taxon>
    </lineage>
</organism>
<evidence type="ECO:0000313" key="5">
    <source>
        <dbReference type="Proteomes" id="UP000292693"/>
    </source>
</evidence>
<evidence type="ECO:0000313" key="2">
    <source>
        <dbReference type="EMBL" id="RZE24505.1"/>
    </source>
</evidence>
<dbReference type="CDD" id="cd05709">
    <property type="entry name" value="S2P-M50"/>
    <property type="match status" value="1"/>
</dbReference>
<dbReference type="Proteomes" id="UP000292693">
    <property type="component" value="Unassembled WGS sequence"/>
</dbReference>
<dbReference type="EMBL" id="PKLK01000013">
    <property type="protein sequence ID" value="RZE41733.1"/>
    <property type="molecule type" value="Genomic_DNA"/>
</dbReference>
<dbReference type="AlphaFoldDB" id="A0A8G1ZRQ3"/>